<dbReference type="EMBL" id="CAXDID020000677">
    <property type="protein sequence ID" value="CAL6109849.1"/>
    <property type="molecule type" value="Genomic_DNA"/>
</dbReference>
<dbReference type="AlphaFoldDB" id="A0AA86NX60"/>
<evidence type="ECO:0000313" key="3">
    <source>
        <dbReference type="Proteomes" id="UP001642409"/>
    </source>
</evidence>
<evidence type="ECO:0000313" key="2">
    <source>
        <dbReference type="EMBL" id="CAL6109849.1"/>
    </source>
</evidence>
<dbReference type="Proteomes" id="UP001642409">
    <property type="component" value="Unassembled WGS sequence"/>
</dbReference>
<protein>
    <submittedName>
        <fullName evidence="1">Uncharacterized protein</fullName>
    </submittedName>
</protein>
<gene>
    <name evidence="1" type="ORF">HINF_LOCUS14542</name>
    <name evidence="2" type="ORF">HINF_LOCUS75638</name>
</gene>
<evidence type="ECO:0000313" key="1">
    <source>
        <dbReference type="EMBL" id="CAI9926897.1"/>
    </source>
</evidence>
<proteinExistence type="predicted"/>
<dbReference type="EMBL" id="CATOUU010000379">
    <property type="protein sequence ID" value="CAI9926897.1"/>
    <property type="molecule type" value="Genomic_DNA"/>
</dbReference>
<reference evidence="2 3" key="2">
    <citation type="submission" date="2024-07" db="EMBL/GenBank/DDBJ databases">
        <authorList>
            <person name="Akdeniz Z."/>
        </authorList>
    </citation>
    <scope>NUCLEOTIDE SEQUENCE [LARGE SCALE GENOMIC DNA]</scope>
</reference>
<reference evidence="1" key="1">
    <citation type="submission" date="2023-06" db="EMBL/GenBank/DDBJ databases">
        <authorList>
            <person name="Kurt Z."/>
        </authorList>
    </citation>
    <scope>NUCLEOTIDE SEQUENCE</scope>
</reference>
<keyword evidence="3" id="KW-1185">Reference proteome</keyword>
<comment type="caution">
    <text evidence="1">The sequence shown here is derived from an EMBL/GenBank/DDBJ whole genome shotgun (WGS) entry which is preliminary data.</text>
</comment>
<sequence length="751" mass="89184">MNQNLLTRLNKDLLKLPSLNYDTIVQCLHTTLSAFNQYYTPKQYDLLNVFTLLDCQDVNYPEIIQLFNYKMSSVQIWNDIYSQIKSMSDTLKVSSSQELLPINQRVLCSVFNQITNNYFDISTFVGANMQFEFKKYYQNILNLVDQVLSVRICDKIMKMELPPPQLTFDFETPKQLHLLLQRKLECYKEYPLLFLKQICEHFDVNLGQINDTLCDEKPIIVEEVKTKLQLINQALEYMKQKPIKLIEELPDIFEFHNNQLKRKYKNQLLKYLLYTQSSRVEHQRIPHAEVIVGKSIQIKLNFGQLVTVGNILQFVQQFSQYYTPLFDKQVIEDYTQQVMDEIFKLFGAENCSSVLSSFRNMEYTIKQKLHIGSFELINMAVNQPVAEKFLVLDEHENDLLTELKAAYYEVFQLRTDAPVRDLVRLRAQYLFLLNEADEDLRIVREFNKTTCSKLDTTREVYLEIQKMVSEIPHSYQIELFQELHEKQKQIQPLRKSNQAFVRKVEALFLIPRYSESSYKNQPIKINDLFVFFQQFMNCFEQLRNDQMLTEAFKEKYILCILRLGLVGTEYEQHVTALKEYQQNKYSQCQASCSLERYVQKIYDKHLGTSKIDVISYLTELQPIINRDKQAKMIQFYRQCFQPLFEFNHISEISNHIFMVQNTLTYQQRLKLAKALNQEYMDITLENEEYELIQQLQNNINVFCGYDNFRKPIFKKIQIFDVKRFCQELVQKVIEYQAQKLSLTASVSISNK</sequence>
<accession>A0AA86NX60</accession>
<organism evidence="1">
    <name type="scientific">Hexamita inflata</name>
    <dbReference type="NCBI Taxonomy" id="28002"/>
    <lineage>
        <taxon>Eukaryota</taxon>
        <taxon>Metamonada</taxon>
        <taxon>Diplomonadida</taxon>
        <taxon>Hexamitidae</taxon>
        <taxon>Hexamitinae</taxon>
        <taxon>Hexamita</taxon>
    </lineage>
</organism>
<name>A0AA86NX60_9EUKA</name>